<dbReference type="InterPro" id="IPR049349">
    <property type="entry name" value="DUF2264_N"/>
</dbReference>
<name>R3W654_9ENTE</name>
<evidence type="ECO:0000313" key="4">
    <source>
        <dbReference type="Proteomes" id="UP000013785"/>
    </source>
</evidence>
<dbReference type="PIRSF" id="PIRSF014753">
    <property type="entry name" value="UCP014753"/>
    <property type="match status" value="1"/>
</dbReference>
<evidence type="ECO:0008006" key="5">
    <source>
        <dbReference type="Google" id="ProtNLM"/>
    </source>
</evidence>
<dbReference type="OrthoDB" id="9813465at2"/>
<dbReference type="AlphaFoldDB" id="R3W654"/>
<proteinExistence type="predicted"/>
<evidence type="ECO:0000259" key="2">
    <source>
        <dbReference type="Pfam" id="PF20938"/>
    </source>
</evidence>
<dbReference type="STRING" id="154621.RV11_GL000608"/>
<dbReference type="EMBL" id="AJAT01000016">
    <property type="protein sequence ID" value="EOL43176.1"/>
    <property type="molecule type" value="Genomic_DNA"/>
</dbReference>
<dbReference type="RefSeq" id="WP_010768815.1">
    <property type="nucleotide sequence ID" value="NZ_ASWE01000002.1"/>
</dbReference>
<evidence type="ECO:0000313" key="3">
    <source>
        <dbReference type="EMBL" id="EOL43176.1"/>
    </source>
</evidence>
<dbReference type="InterPro" id="IPR049237">
    <property type="entry name" value="DUF2264_C"/>
</dbReference>
<dbReference type="InterPro" id="IPR016624">
    <property type="entry name" value="UCP014753"/>
</dbReference>
<dbReference type="HOGENOM" id="CLU_028269_1_1_9"/>
<organism evidence="3 4">
    <name type="scientific">Enterococcus phoeniculicola ATCC BAA-412</name>
    <dbReference type="NCBI Taxonomy" id="1158610"/>
    <lineage>
        <taxon>Bacteria</taxon>
        <taxon>Bacillati</taxon>
        <taxon>Bacillota</taxon>
        <taxon>Bacilli</taxon>
        <taxon>Lactobacillales</taxon>
        <taxon>Enterococcaceae</taxon>
        <taxon>Enterococcus</taxon>
    </lineage>
</organism>
<keyword evidence="4" id="KW-1185">Reference proteome</keyword>
<sequence>MNHYLTKKELKESLRSLIAPLRPFYGKGDLGKLKFGSHGTVYSEETQGVEAFLRPLWGLGPYFTSEEDELLAVYIQGIVAGTTPESEDYWGEVTDFDQLIVEMASLSTCLLLNRENVWEKFTTHEQSRLSSWLYQVNEREIPRNNWHFFRILVNLALKKCGQLYSQERIDSDFEVINSFYCENGWYFDGEETQFDYYISFAIHFYSLIYAHFMSEEDPKRVEVIKQRATAFAQTFKYWFDSEGEALPFGRSLTYRFAQVSFFSALVFADVEALPWGEIKGLISRHLTSWMNKEIFSADGLLTVGYHYENLVFAEGYNAYGSPYWALKTFLLLAVADDHPYWKAEALPLTILNRSLAVPESKNFYQYNEDLTHLQAFPAGQFVTHQNHPQSKYSKFVYSTKFGFSVPKTDYWYYEGNYDSTLALAKDDHYFRPKARDTSYKILGDRIIHVWNPWKDVFVRSTIIPLETCHIRIHEIETKERLTAYDGGFSVPFQGVLPVSEKLRVVANSEMGCSSIEAILGYKEARVVRTEPNTNLFYKRTMLPYVVADLAPGKHLLISLVSGLMPNERMNRPVIEQTKEKICINQNAKRIEISV</sequence>
<dbReference type="eggNOG" id="COG4289">
    <property type="taxonomic scope" value="Bacteria"/>
</dbReference>
<dbReference type="Proteomes" id="UP000013785">
    <property type="component" value="Unassembled WGS sequence"/>
</dbReference>
<protein>
    <recommendedName>
        <fullName evidence="5">DUF2264 domain-containing protein</fullName>
    </recommendedName>
</protein>
<comment type="caution">
    <text evidence="3">The sequence shown here is derived from an EMBL/GenBank/DDBJ whole genome shotgun (WGS) entry which is preliminary data.</text>
</comment>
<dbReference type="PATRIC" id="fig|1158610.3.peg.2148"/>
<dbReference type="Pfam" id="PF10022">
    <property type="entry name" value="DUF2264"/>
    <property type="match status" value="1"/>
</dbReference>
<dbReference type="PANTHER" id="PTHR35339">
    <property type="entry name" value="LINALOOL DEHYDRATASE_ISOMERASE DOMAIN-CONTAINING PROTEIN"/>
    <property type="match status" value="1"/>
</dbReference>
<feature type="domain" description="DUF2264" evidence="1">
    <location>
        <begin position="6"/>
        <end position="347"/>
    </location>
</feature>
<evidence type="ECO:0000259" key="1">
    <source>
        <dbReference type="Pfam" id="PF10022"/>
    </source>
</evidence>
<accession>R3W654</accession>
<dbReference type="PANTHER" id="PTHR35339:SF4">
    <property type="entry name" value="LINALOOL DEHYDRATASE_ISOMERASE DOMAIN-CONTAINING PROTEIN"/>
    <property type="match status" value="1"/>
</dbReference>
<reference evidence="3 4" key="1">
    <citation type="submission" date="2013-02" db="EMBL/GenBank/DDBJ databases">
        <title>The Genome Sequence of Enterococcus phoeniculicola BAA-412.</title>
        <authorList>
            <consortium name="The Broad Institute Genome Sequencing Platform"/>
            <consortium name="The Broad Institute Genome Sequencing Center for Infectious Disease"/>
            <person name="Earl A.M."/>
            <person name="Gilmore M.S."/>
            <person name="Lebreton F."/>
            <person name="Walker B."/>
            <person name="Young S.K."/>
            <person name="Zeng Q."/>
            <person name="Gargeya S."/>
            <person name="Fitzgerald M."/>
            <person name="Haas B."/>
            <person name="Abouelleil A."/>
            <person name="Alvarado L."/>
            <person name="Arachchi H.M."/>
            <person name="Berlin A.M."/>
            <person name="Chapman S.B."/>
            <person name="Dewar J."/>
            <person name="Goldberg J."/>
            <person name="Griggs A."/>
            <person name="Gujja S."/>
            <person name="Hansen M."/>
            <person name="Howarth C."/>
            <person name="Imamovic A."/>
            <person name="Larimer J."/>
            <person name="McCowan C."/>
            <person name="Murphy C."/>
            <person name="Neiman D."/>
            <person name="Pearson M."/>
            <person name="Priest M."/>
            <person name="Roberts A."/>
            <person name="Saif S."/>
            <person name="Shea T."/>
            <person name="Sisk P."/>
            <person name="Sykes S."/>
            <person name="Wortman J."/>
            <person name="Nusbaum C."/>
            <person name="Birren B."/>
        </authorList>
    </citation>
    <scope>NUCLEOTIDE SEQUENCE [LARGE SCALE GENOMIC DNA]</scope>
    <source>
        <strain evidence="3 4">ATCC BAA-412</strain>
    </source>
</reference>
<dbReference type="Pfam" id="PF20938">
    <property type="entry name" value="DUF2264_C"/>
    <property type="match status" value="1"/>
</dbReference>
<gene>
    <name evidence="3" type="ORF">UC3_02153</name>
</gene>
<feature type="domain" description="DUF2264" evidence="2">
    <location>
        <begin position="386"/>
        <end position="562"/>
    </location>
</feature>